<proteinExistence type="predicted"/>
<feature type="compositionally biased region" description="Low complexity" evidence="1">
    <location>
        <begin position="165"/>
        <end position="198"/>
    </location>
</feature>
<name>A0AAW0KAY4_QUESU</name>
<evidence type="ECO:0000313" key="2">
    <source>
        <dbReference type="EMBL" id="KAK7836478.1"/>
    </source>
</evidence>
<dbReference type="AlphaFoldDB" id="A0AAW0KAY4"/>
<reference evidence="2 3" key="1">
    <citation type="journal article" date="2018" name="Sci. Data">
        <title>The draft genome sequence of cork oak.</title>
        <authorList>
            <person name="Ramos A.M."/>
            <person name="Usie A."/>
            <person name="Barbosa P."/>
            <person name="Barros P.M."/>
            <person name="Capote T."/>
            <person name="Chaves I."/>
            <person name="Simoes F."/>
            <person name="Abreu I."/>
            <person name="Carrasquinho I."/>
            <person name="Faro C."/>
            <person name="Guimaraes J.B."/>
            <person name="Mendonca D."/>
            <person name="Nobrega F."/>
            <person name="Rodrigues L."/>
            <person name="Saibo N.J.M."/>
            <person name="Varela M.C."/>
            <person name="Egas C."/>
            <person name="Matos J."/>
            <person name="Miguel C.M."/>
            <person name="Oliveira M.M."/>
            <person name="Ricardo C.P."/>
            <person name="Goncalves S."/>
        </authorList>
    </citation>
    <scope>NUCLEOTIDE SEQUENCE [LARGE SCALE GENOMIC DNA]</scope>
    <source>
        <strain evidence="3">cv. HL8</strain>
    </source>
</reference>
<feature type="compositionally biased region" description="Low complexity" evidence="1">
    <location>
        <begin position="119"/>
        <end position="138"/>
    </location>
</feature>
<feature type="compositionally biased region" description="Polar residues" evidence="1">
    <location>
        <begin position="239"/>
        <end position="250"/>
    </location>
</feature>
<organism evidence="2 3">
    <name type="scientific">Quercus suber</name>
    <name type="common">Cork oak</name>
    <dbReference type="NCBI Taxonomy" id="58331"/>
    <lineage>
        <taxon>Eukaryota</taxon>
        <taxon>Viridiplantae</taxon>
        <taxon>Streptophyta</taxon>
        <taxon>Embryophyta</taxon>
        <taxon>Tracheophyta</taxon>
        <taxon>Spermatophyta</taxon>
        <taxon>Magnoliopsida</taxon>
        <taxon>eudicotyledons</taxon>
        <taxon>Gunneridae</taxon>
        <taxon>Pentapetalae</taxon>
        <taxon>rosids</taxon>
        <taxon>fabids</taxon>
        <taxon>Fagales</taxon>
        <taxon>Fagaceae</taxon>
        <taxon>Quercus</taxon>
    </lineage>
</organism>
<sequence>TILLQVLNKIDLPGAEPNRVVGEIEEVGKMKDFMSNGMAAANVGRINHAEPGPIGNLVLTQQANHRSEAIWNRQDPGTLTCRSRKGTEEHTDINDVLTVVHHIDCVQPPIPEAPNEEATSPAGPSTTEGPSTSTAPTGCPSPQPVATPRGLPTPDPSPYTPHPSPRLTIPSSISHPSPTLTISSPIPHPYPSLTISSPIPHPSPSPVIPPPTPQEFPELSPIPSLNLGIGPTPPHMQQEPPSHNTPTGPSSAIDPPLVEPEQAVGLLAVPEGRPKRISKAPPCGTGGHKHGHPKVQKR</sequence>
<evidence type="ECO:0000313" key="3">
    <source>
        <dbReference type="Proteomes" id="UP000237347"/>
    </source>
</evidence>
<feature type="non-terminal residue" evidence="2">
    <location>
        <position position="1"/>
    </location>
</feature>
<gene>
    <name evidence="2" type="ORF">CFP56_022466</name>
</gene>
<dbReference type="EMBL" id="PKMF04000352">
    <property type="protein sequence ID" value="KAK7836478.1"/>
    <property type="molecule type" value="Genomic_DNA"/>
</dbReference>
<comment type="caution">
    <text evidence="2">The sequence shown here is derived from an EMBL/GenBank/DDBJ whole genome shotgun (WGS) entry which is preliminary data.</text>
</comment>
<evidence type="ECO:0000256" key="1">
    <source>
        <dbReference type="SAM" id="MobiDB-lite"/>
    </source>
</evidence>
<protein>
    <submittedName>
        <fullName evidence="2">Uncharacterized protein</fullName>
    </submittedName>
</protein>
<dbReference type="PRINTS" id="PR01217">
    <property type="entry name" value="PRICHEXTENSN"/>
</dbReference>
<feature type="compositionally biased region" description="Pro residues" evidence="1">
    <location>
        <begin position="139"/>
        <end position="164"/>
    </location>
</feature>
<feature type="compositionally biased region" description="Basic residues" evidence="1">
    <location>
        <begin position="287"/>
        <end position="298"/>
    </location>
</feature>
<feature type="compositionally biased region" description="Pro residues" evidence="1">
    <location>
        <begin position="199"/>
        <end position="214"/>
    </location>
</feature>
<keyword evidence="3" id="KW-1185">Reference proteome</keyword>
<accession>A0AAW0KAY4</accession>
<dbReference type="Proteomes" id="UP000237347">
    <property type="component" value="Unassembled WGS sequence"/>
</dbReference>
<feature type="region of interest" description="Disordered" evidence="1">
    <location>
        <begin position="107"/>
        <end position="298"/>
    </location>
</feature>